<gene>
    <name evidence="2" type="ORF">ATEG_01640</name>
</gene>
<dbReference type="STRING" id="341663.Q0CXE4"/>
<evidence type="ECO:0000313" key="3">
    <source>
        <dbReference type="Proteomes" id="UP000007963"/>
    </source>
</evidence>
<sequence>MDADTCLQALVRCHEQFSTENNQEKDIPCDEEERTGPVDEFSGPHIARRFAEEAAKVLTKEELDQLTRFLTSPKARNHAPTQIKSLAQAVQTFYEAEPRISGLSAERLTIPGGPEDADFCIILHLATGSLLEEKGINEKVAFGYDWHWRAEDASYLARSDCPVRKWPQELRQLHNQLSKDILDILPLPFIVTASGCTRDNIRKTLSPARKSFDIQISETTALKVDLDFREESTSSKRDLPSKFLRRLIIHVHHPASGFASTLERRPSMASQIDAGLNFVMWLTGQKHDATSFRRTYSQAGPAGKRPSGKRPAPLAEMYAYIRREHKEERTLELLEYTPSFLSWATRYLLQDPAQILARGHSVAGTVLLKIRRNMRIAHKNRPPQTKKRGKPPKEITTPETLFHGKTVAVLRCGAVKLSSPIFTLRFRMAVDSAKAIISLKEEPRIYFDADGIVLRINDRIVYQKPIERLLTSINGEEWLVQITNELRALTANCALKDGRPPTSLVVKPHDARLGARWKNGELQRKLIEGSIFPCTEMSNIAKVGRVYFRGVQLYIPREANFDTVFVQCDLVPEGLRHPNMCPSACEDGDPAIRLGIRIRYNTQGSNEQREYWAALKGANNTKILNSLVDFLEGKDEEWTESQPRRFLPRSVSRKRTKICYTT</sequence>
<protein>
    <submittedName>
        <fullName evidence="2">Uncharacterized protein</fullName>
    </submittedName>
</protein>
<dbReference type="AlphaFoldDB" id="Q0CXE4"/>
<reference evidence="3" key="1">
    <citation type="submission" date="2005-09" db="EMBL/GenBank/DDBJ databases">
        <title>Annotation of the Aspergillus terreus NIH2624 genome.</title>
        <authorList>
            <person name="Birren B.W."/>
            <person name="Lander E.S."/>
            <person name="Galagan J.E."/>
            <person name="Nusbaum C."/>
            <person name="Devon K."/>
            <person name="Henn M."/>
            <person name="Ma L.-J."/>
            <person name="Jaffe D.B."/>
            <person name="Butler J."/>
            <person name="Alvarez P."/>
            <person name="Gnerre S."/>
            <person name="Grabherr M."/>
            <person name="Kleber M."/>
            <person name="Mauceli E.W."/>
            <person name="Brockman W."/>
            <person name="Rounsley S."/>
            <person name="Young S.K."/>
            <person name="LaButti K."/>
            <person name="Pushparaj V."/>
            <person name="DeCaprio D."/>
            <person name="Crawford M."/>
            <person name="Koehrsen M."/>
            <person name="Engels R."/>
            <person name="Montgomery P."/>
            <person name="Pearson M."/>
            <person name="Howarth C."/>
            <person name="Larson L."/>
            <person name="Luoma S."/>
            <person name="White J."/>
            <person name="Alvarado L."/>
            <person name="Kodira C.D."/>
            <person name="Zeng Q."/>
            <person name="Oleary S."/>
            <person name="Yandava C."/>
            <person name="Denning D.W."/>
            <person name="Nierman W.C."/>
            <person name="Milne T."/>
            <person name="Madden K."/>
        </authorList>
    </citation>
    <scope>NUCLEOTIDE SEQUENCE [LARGE SCALE GENOMIC DNA]</scope>
    <source>
        <strain evidence="3">NIH 2624 / FGSC A1156</strain>
    </source>
</reference>
<evidence type="ECO:0000313" key="2">
    <source>
        <dbReference type="EMBL" id="EAU38397.1"/>
    </source>
</evidence>
<dbReference type="VEuPathDB" id="FungiDB:ATEG_01640"/>
<evidence type="ECO:0000256" key="1">
    <source>
        <dbReference type="SAM" id="MobiDB-lite"/>
    </source>
</evidence>
<dbReference type="EMBL" id="CH476595">
    <property type="protein sequence ID" value="EAU38397.1"/>
    <property type="molecule type" value="Genomic_DNA"/>
</dbReference>
<dbReference type="OMA" id="KEEPRIY"/>
<organism evidence="2 3">
    <name type="scientific">Aspergillus terreus (strain NIH 2624 / FGSC A1156)</name>
    <dbReference type="NCBI Taxonomy" id="341663"/>
    <lineage>
        <taxon>Eukaryota</taxon>
        <taxon>Fungi</taxon>
        <taxon>Dikarya</taxon>
        <taxon>Ascomycota</taxon>
        <taxon>Pezizomycotina</taxon>
        <taxon>Eurotiomycetes</taxon>
        <taxon>Eurotiomycetidae</taxon>
        <taxon>Eurotiales</taxon>
        <taxon>Aspergillaceae</taxon>
        <taxon>Aspergillus</taxon>
        <taxon>Aspergillus subgen. Circumdati</taxon>
    </lineage>
</organism>
<dbReference type="RefSeq" id="XP_001209005.1">
    <property type="nucleotide sequence ID" value="XM_001209005.1"/>
</dbReference>
<dbReference type="OrthoDB" id="4495314at2759"/>
<feature type="region of interest" description="Disordered" evidence="1">
    <location>
        <begin position="20"/>
        <end position="42"/>
    </location>
</feature>
<accession>Q0CXE4</accession>
<name>Q0CXE4_ASPTN</name>
<proteinExistence type="predicted"/>
<dbReference type="HOGENOM" id="CLU_414452_0_0_1"/>
<dbReference type="Proteomes" id="UP000007963">
    <property type="component" value="Unassembled WGS sequence"/>
</dbReference>
<dbReference type="GeneID" id="4315827"/>